<name>A0A1Y1RWX5_9SPIO</name>
<comment type="caution">
    <text evidence="1">The sequence shown here is derived from an EMBL/GenBank/DDBJ whole genome shotgun (WGS) entry which is preliminary data.</text>
</comment>
<accession>A0A1Y1RWX5</accession>
<dbReference type="GO" id="GO:0016787">
    <property type="term" value="F:hydrolase activity"/>
    <property type="evidence" value="ECO:0007669"/>
    <property type="project" value="UniProtKB-KW"/>
</dbReference>
<reference evidence="1 2" key="1">
    <citation type="submission" date="2017-03" db="EMBL/GenBank/DDBJ databases">
        <title>Draft Genome sequence of Marispirochaeta sp. strain JC444.</title>
        <authorList>
            <person name="Shivani Y."/>
            <person name="Subhash Y."/>
            <person name="Sasikala C."/>
            <person name="Ramana C."/>
        </authorList>
    </citation>
    <scope>NUCLEOTIDE SEQUENCE [LARGE SCALE GENOMIC DNA]</scope>
    <source>
        <strain evidence="1 2">JC444</strain>
    </source>
</reference>
<organism evidence="1 2">
    <name type="scientific">Marispirochaeta aestuarii</name>
    <dbReference type="NCBI Taxonomy" id="1963862"/>
    <lineage>
        <taxon>Bacteria</taxon>
        <taxon>Pseudomonadati</taxon>
        <taxon>Spirochaetota</taxon>
        <taxon>Spirochaetia</taxon>
        <taxon>Spirochaetales</taxon>
        <taxon>Spirochaetaceae</taxon>
        <taxon>Marispirochaeta</taxon>
    </lineage>
</organism>
<dbReference type="EMBL" id="MWQY01000012">
    <property type="protein sequence ID" value="ORC34717.1"/>
    <property type="molecule type" value="Genomic_DNA"/>
</dbReference>
<dbReference type="STRING" id="1963862.B4O97_11575"/>
<dbReference type="AlphaFoldDB" id="A0A1Y1RWX5"/>
<evidence type="ECO:0000313" key="2">
    <source>
        <dbReference type="Proteomes" id="UP000192343"/>
    </source>
</evidence>
<dbReference type="SUPFAM" id="SSF109604">
    <property type="entry name" value="HD-domain/PDEase-like"/>
    <property type="match status" value="1"/>
</dbReference>
<dbReference type="PANTHER" id="PTHR40517:SF1">
    <property type="entry name" value="METAL-DEPENDENT PHOSPHOHYDROLASE, HD SUPERFAMILY-RELATED"/>
    <property type="match status" value="1"/>
</dbReference>
<dbReference type="PANTHER" id="PTHR40517">
    <property type="entry name" value="METAL-DEPENDENT PHOSPHOHYDROLASE, HD SUPERFAMILY-RELATED"/>
    <property type="match status" value="1"/>
</dbReference>
<dbReference type="Proteomes" id="UP000192343">
    <property type="component" value="Unassembled WGS sequence"/>
</dbReference>
<sequence length="267" mass="29963">MTISPKERSLNRKILKRLKAYPHSLAEILLEDPEVRAMQEYANTVSIKRLGFNDHGPVHMRVVLMNAITMMELLRDAGIPTSLETEETGDFNDSLSAVMLASFLHDLGMSIGRQDHELHSTYLAYPIIDRLLKEVYPDDLQKRVALRSLAIEGIVGHMAHHTIHSLEAGVILVADGCDMERGRARIPMFLNTSPKVGDIHKYSANSIEKVTIEAGKELPVRIQVDMSTEVGFFQVEEVLLTKIARSTMKPYIELFAGVIGGELKRYL</sequence>
<dbReference type="InterPro" id="IPR039967">
    <property type="entry name" value="MJ1020-like"/>
</dbReference>
<keyword evidence="1" id="KW-0378">Hydrolase</keyword>
<protein>
    <submittedName>
        <fullName evidence="1">Phosphohydrolase</fullName>
    </submittedName>
</protein>
<proteinExistence type="predicted"/>
<keyword evidence="2" id="KW-1185">Reference proteome</keyword>
<dbReference type="Gene3D" id="1.10.3210.10">
    <property type="entry name" value="Hypothetical protein af1432"/>
    <property type="match status" value="1"/>
</dbReference>
<dbReference type="OrthoDB" id="247014at2"/>
<dbReference type="RefSeq" id="WP_083051203.1">
    <property type="nucleotide sequence ID" value="NZ_MWQY01000012.1"/>
</dbReference>
<gene>
    <name evidence="1" type="ORF">B4O97_11575</name>
</gene>
<evidence type="ECO:0000313" key="1">
    <source>
        <dbReference type="EMBL" id="ORC34717.1"/>
    </source>
</evidence>